<evidence type="ECO:0000313" key="4">
    <source>
        <dbReference type="Proteomes" id="UP000487989"/>
    </source>
</evidence>
<dbReference type="SUPFAM" id="SSF54427">
    <property type="entry name" value="NTF2-like"/>
    <property type="match status" value="1"/>
</dbReference>
<dbReference type="RefSeq" id="WP_151882301.1">
    <property type="nucleotide sequence ID" value="NZ_WCTH01000006.1"/>
</dbReference>
<keyword evidence="1" id="KW-0732">Signal</keyword>
<gene>
    <name evidence="3" type="ORF">GAP48_03660</name>
</gene>
<dbReference type="CDD" id="cd00531">
    <property type="entry name" value="NTF2_like"/>
    <property type="match status" value="1"/>
</dbReference>
<dbReference type="InterPro" id="IPR032710">
    <property type="entry name" value="NTF2-like_dom_sf"/>
</dbReference>
<sequence>MKTLIATMVLMVSCWFTTTAQTTETTSTSLKEVEDRMALKELVDVFSNLADVKDVEAQVLLFTEDAVVNSYRDGKLMSSLRGRKELADRFGAFLSLFETVYHINGQQTVTLDGDKASGTSYCQVVLIGNENGKKMMNIQGVRYNDEYVRVDGKWLIAERTSHFVWTDRRIINE</sequence>
<dbReference type="EMBL" id="WCTJ01000004">
    <property type="protein sequence ID" value="KAB4257582.1"/>
    <property type="molecule type" value="Genomic_DNA"/>
</dbReference>
<dbReference type="Gene3D" id="3.10.450.50">
    <property type="match status" value="1"/>
</dbReference>
<comment type="caution">
    <text evidence="3">The sequence shown here is derived from an EMBL/GenBank/DDBJ whole genome shotgun (WGS) entry which is preliminary data.</text>
</comment>
<reference evidence="3 4" key="1">
    <citation type="journal article" date="2019" name="Nat. Med.">
        <title>A library of human gut bacterial isolates paired with longitudinal multiomics data enables mechanistic microbiome research.</title>
        <authorList>
            <person name="Poyet M."/>
            <person name="Groussin M."/>
            <person name="Gibbons S.M."/>
            <person name="Avila-Pacheco J."/>
            <person name="Jiang X."/>
            <person name="Kearney S.M."/>
            <person name="Perrotta A.R."/>
            <person name="Berdy B."/>
            <person name="Zhao S."/>
            <person name="Lieberman T.D."/>
            <person name="Swanson P.K."/>
            <person name="Smith M."/>
            <person name="Roesemann S."/>
            <person name="Alexander J.E."/>
            <person name="Rich S.A."/>
            <person name="Livny J."/>
            <person name="Vlamakis H."/>
            <person name="Clish C."/>
            <person name="Bullock K."/>
            <person name="Deik A."/>
            <person name="Scott J."/>
            <person name="Pierce K.A."/>
            <person name="Xavier R.J."/>
            <person name="Alm E.J."/>
        </authorList>
    </citation>
    <scope>NUCLEOTIDE SEQUENCE [LARGE SCALE GENOMIC DNA]</scope>
    <source>
        <strain evidence="3 4">BIOML-A3</strain>
    </source>
</reference>
<evidence type="ECO:0000259" key="2">
    <source>
        <dbReference type="Pfam" id="PF13577"/>
    </source>
</evidence>
<protein>
    <submittedName>
        <fullName evidence="3">Nuclear transport factor 2 family protein</fullName>
    </submittedName>
</protein>
<feature type="chain" id="PRO_5030152800" evidence="1">
    <location>
        <begin position="23"/>
        <end position="173"/>
    </location>
</feature>
<organism evidence="3 4">
    <name type="scientific">Bacteroides uniformis</name>
    <dbReference type="NCBI Taxonomy" id="820"/>
    <lineage>
        <taxon>Bacteria</taxon>
        <taxon>Pseudomonadati</taxon>
        <taxon>Bacteroidota</taxon>
        <taxon>Bacteroidia</taxon>
        <taxon>Bacteroidales</taxon>
        <taxon>Bacteroidaceae</taxon>
        <taxon>Bacteroides</taxon>
    </lineage>
</organism>
<dbReference type="Pfam" id="PF13577">
    <property type="entry name" value="SnoaL_4"/>
    <property type="match status" value="1"/>
</dbReference>
<feature type="domain" description="SnoaL-like" evidence="2">
    <location>
        <begin position="32"/>
        <end position="160"/>
    </location>
</feature>
<evidence type="ECO:0000256" key="1">
    <source>
        <dbReference type="SAM" id="SignalP"/>
    </source>
</evidence>
<dbReference type="Proteomes" id="UP000487989">
    <property type="component" value="Unassembled WGS sequence"/>
</dbReference>
<dbReference type="InterPro" id="IPR037401">
    <property type="entry name" value="SnoaL-like"/>
</dbReference>
<dbReference type="AlphaFoldDB" id="A0A6I0LT65"/>
<feature type="signal peptide" evidence="1">
    <location>
        <begin position="1"/>
        <end position="22"/>
    </location>
</feature>
<name>A0A6I0LT65_BACUN</name>
<proteinExistence type="predicted"/>
<evidence type="ECO:0000313" key="3">
    <source>
        <dbReference type="EMBL" id="KAB4257582.1"/>
    </source>
</evidence>
<accession>A0A6I0LT65</accession>